<organism evidence="1">
    <name type="scientific">marine sediment metagenome</name>
    <dbReference type="NCBI Taxonomy" id="412755"/>
    <lineage>
        <taxon>unclassified sequences</taxon>
        <taxon>metagenomes</taxon>
        <taxon>ecological metagenomes</taxon>
    </lineage>
</organism>
<sequence>MKVFTSEGIEKQENADVLVELEGIQTGLRSITNEQQEATREHKIANLHLGILNDQHIEEPP</sequence>
<dbReference type="AlphaFoldDB" id="A0A0F9BHT7"/>
<gene>
    <name evidence="1" type="ORF">LCGC14_2445970</name>
</gene>
<reference evidence="1" key="1">
    <citation type="journal article" date="2015" name="Nature">
        <title>Complex archaea that bridge the gap between prokaryotes and eukaryotes.</title>
        <authorList>
            <person name="Spang A."/>
            <person name="Saw J.H."/>
            <person name="Jorgensen S.L."/>
            <person name="Zaremba-Niedzwiedzka K."/>
            <person name="Martijn J."/>
            <person name="Lind A.E."/>
            <person name="van Eijk R."/>
            <person name="Schleper C."/>
            <person name="Guy L."/>
            <person name="Ettema T.J."/>
        </authorList>
    </citation>
    <scope>NUCLEOTIDE SEQUENCE</scope>
</reference>
<name>A0A0F9BHT7_9ZZZZ</name>
<proteinExistence type="predicted"/>
<comment type="caution">
    <text evidence="1">The sequence shown here is derived from an EMBL/GenBank/DDBJ whole genome shotgun (WGS) entry which is preliminary data.</text>
</comment>
<dbReference type="EMBL" id="LAZR01037750">
    <property type="protein sequence ID" value="KKL21390.1"/>
    <property type="molecule type" value="Genomic_DNA"/>
</dbReference>
<protein>
    <submittedName>
        <fullName evidence="1">Uncharacterized protein</fullName>
    </submittedName>
</protein>
<accession>A0A0F9BHT7</accession>
<evidence type="ECO:0000313" key="1">
    <source>
        <dbReference type="EMBL" id="KKL21390.1"/>
    </source>
</evidence>